<dbReference type="CDD" id="cd09272">
    <property type="entry name" value="RNase_HI_RT_Ty1"/>
    <property type="match status" value="1"/>
</dbReference>
<dbReference type="PANTHER" id="PTHR11439:SF495">
    <property type="entry name" value="REVERSE TRANSCRIPTASE, RNA-DEPENDENT DNA POLYMERASE-RELATED"/>
    <property type="match status" value="1"/>
</dbReference>
<gene>
    <name evidence="4" type="ORF">Tci_047714</name>
</gene>
<dbReference type="InterPro" id="IPR057670">
    <property type="entry name" value="SH3_retrovirus"/>
</dbReference>
<dbReference type="Gene3D" id="3.30.420.10">
    <property type="entry name" value="Ribonuclease H-like superfamily/Ribonuclease H"/>
    <property type="match status" value="1"/>
</dbReference>
<organism evidence="4">
    <name type="scientific">Tanacetum cinerariifolium</name>
    <name type="common">Dalmatian daisy</name>
    <name type="synonym">Chrysanthemum cinerariifolium</name>
    <dbReference type="NCBI Taxonomy" id="118510"/>
    <lineage>
        <taxon>Eukaryota</taxon>
        <taxon>Viridiplantae</taxon>
        <taxon>Streptophyta</taxon>
        <taxon>Embryophyta</taxon>
        <taxon>Tracheophyta</taxon>
        <taxon>Spermatophyta</taxon>
        <taxon>Magnoliopsida</taxon>
        <taxon>eudicotyledons</taxon>
        <taxon>Gunneridae</taxon>
        <taxon>Pentapetalae</taxon>
        <taxon>asterids</taxon>
        <taxon>campanulids</taxon>
        <taxon>Asterales</taxon>
        <taxon>Asteraceae</taxon>
        <taxon>Asteroideae</taxon>
        <taxon>Anthemideae</taxon>
        <taxon>Anthemidinae</taxon>
        <taxon>Tanacetum</taxon>
    </lineage>
</organism>
<feature type="domain" description="Reverse transcriptase Ty1/copia-type" evidence="2">
    <location>
        <begin position="577"/>
        <end position="639"/>
    </location>
</feature>
<feature type="region of interest" description="Disordered" evidence="1">
    <location>
        <begin position="372"/>
        <end position="392"/>
    </location>
</feature>
<feature type="compositionally biased region" description="Polar residues" evidence="1">
    <location>
        <begin position="789"/>
        <end position="806"/>
    </location>
</feature>
<reference evidence="4" key="1">
    <citation type="journal article" date="2019" name="Sci. Rep.">
        <title>Draft genome of Tanacetum cinerariifolium, the natural source of mosquito coil.</title>
        <authorList>
            <person name="Yamashiro T."/>
            <person name="Shiraishi A."/>
            <person name="Satake H."/>
            <person name="Nakayama K."/>
        </authorList>
    </citation>
    <scope>NUCLEOTIDE SEQUENCE</scope>
</reference>
<dbReference type="Pfam" id="PF25597">
    <property type="entry name" value="SH3_retrovirus"/>
    <property type="match status" value="1"/>
</dbReference>
<feature type="domain" description="Retroviral polymerase SH3-like" evidence="3">
    <location>
        <begin position="285"/>
        <end position="332"/>
    </location>
</feature>
<evidence type="ECO:0000259" key="3">
    <source>
        <dbReference type="Pfam" id="PF25597"/>
    </source>
</evidence>
<dbReference type="SUPFAM" id="SSF53098">
    <property type="entry name" value="Ribonuclease H-like"/>
    <property type="match status" value="1"/>
</dbReference>
<protein>
    <recommendedName>
        <fullName evidence="5">Reverse transcriptase Ty1/copia-type domain-containing protein</fullName>
    </recommendedName>
</protein>
<dbReference type="PANTHER" id="PTHR11439">
    <property type="entry name" value="GAG-POL-RELATED RETROTRANSPOSON"/>
    <property type="match status" value="1"/>
</dbReference>
<dbReference type="EMBL" id="BKCJ010007139">
    <property type="protein sequence ID" value="GEU75736.1"/>
    <property type="molecule type" value="Genomic_DNA"/>
</dbReference>
<feature type="domain" description="Reverse transcriptase Ty1/copia-type" evidence="2">
    <location>
        <begin position="497"/>
        <end position="544"/>
    </location>
</feature>
<dbReference type="AlphaFoldDB" id="A0A6L2MP22"/>
<feature type="region of interest" description="Disordered" evidence="1">
    <location>
        <begin position="980"/>
        <end position="1001"/>
    </location>
</feature>
<sequence>MAFVSTSRCTIEVNTAYGVSTANTQASPANTQASIASTQVSTVSIAEHEDKKVFPENWNMNQDSSRRAINVKETASNAMVAIDGASFEWSYMADDEVPTNMALMAFSDSEGNPQKEDQGFVDGGCSRHMTGNLNLMEDMLPLGEEPNEEKLLVKELLKLLADESQVLLKVPRKNNMYSVDMKNIVLKKSLTYLIAKATIDESMLWHRRLESNTKPLLNAYGLVVTDDYSRFTCVFFLATKDETTSILKKFITKIENLVDKKVKVIKCDNGTEFKNSVMDDFSAMKDHLGKFDQKSDDGFFVGYSINSKAFGVYNIRTRKVEENLHIRFLENKPMIAGTEESIGARYASKVTGTSKDYILRPLWKDSSLFDSSSRNANNDEPQPFSDDGKKDDDVVTKEVTTALLEATHADLFDDEIEVDMSNISSTYLVPSTPNTRIHKDHSLDHVISDVQSGVQTRRMTKTTSKQGFISVIYEGKNHKDLYTCLLACFLSQEEPKKGYTQEEGIDYDEVFTPVARIEAIRLFLAYASFKDFVAYQMYVKSAFLYEKALYGLHQAPRASYETYLPIFWTMNFTKELCTEFEKMMHKKFHMSSMRELTFFLGLQVTQKDDGIFISQDKYVDEILKKFRFLTMKTASTPMETSKPLLKDAKDEDVDVYLYRSMIGLLIIFRYLKGQPKLGIWYHKNSPFDLEAYTNSDYAGASLDKKSTTRGCQFLGSRLISWKCKKQTVVASSTTEANNMKRGFCEEHIPLFPSMLAIQAKDGEGSGHPSEPQPPPSTAQLTNEEPILNVVSSSHQKTQTPRQSLTKVTELPHTSEPIPNVADEGISVGGSPRCQEAMGGSITQTRSERVPTPSYDSPLLGVHTPGSDEERFKQHKLTETCTKLSDRVLTLEESKTVQDLGRFDDEVQVTPTQAYTRRRRAVSTGSGGISTASRLFSTAKESVSTSGGSMPVSIASMVQEVNIPSPVTVKDKAVRLQEELDEEERQMMARVHESSQSFTEEE</sequence>
<dbReference type="InterPro" id="IPR013103">
    <property type="entry name" value="RVT_2"/>
</dbReference>
<dbReference type="GO" id="GO:0003676">
    <property type="term" value="F:nucleic acid binding"/>
    <property type="evidence" value="ECO:0007669"/>
    <property type="project" value="InterPro"/>
</dbReference>
<evidence type="ECO:0000256" key="1">
    <source>
        <dbReference type="SAM" id="MobiDB-lite"/>
    </source>
</evidence>
<evidence type="ECO:0000313" key="4">
    <source>
        <dbReference type="EMBL" id="GEU75736.1"/>
    </source>
</evidence>
<evidence type="ECO:0008006" key="5">
    <source>
        <dbReference type="Google" id="ProtNLM"/>
    </source>
</evidence>
<dbReference type="InterPro" id="IPR012337">
    <property type="entry name" value="RNaseH-like_sf"/>
</dbReference>
<proteinExistence type="predicted"/>
<comment type="caution">
    <text evidence="4">The sequence shown here is derived from an EMBL/GenBank/DDBJ whole genome shotgun (WGS) entry which is preliminary data.</text>
</comment>
<dbReference type="InterPro" id="IPR036397">
    <property type="entry name" value="RNaseH_sf"/>
</dbReference>
<dbReference type="Pfam" id="PF07727">
    <property type="entry name" value="RVT_2"/>
    <property type="match status" value="2"/>
</dbReference>
<feature type="region of interest" description="Disordered" evidence="1">
    <location>
        <begin position="760"/>
        <end position="858"/>
    </location>
</feature>
<name>A0A6L2MP22_TANCI</name>
<accession>A0A6L2MP22</accession>
<evidence type="ECO:0000259" key="2">
    <source>
        <dbReference type="Pfam" id="PF07727"/>
    </source>
</evidence>